<accession>A0AAV9VR71</accession>
<evidence type="ECO:0000256" key="1">
    <source>
        <dbReference type="SAM" id="MobiDB-lite"/>
    </source>
</evidence>
<evidence type="ECO:0000313" key="3">
    <source>
        <dbReference type="Proteomes" id="UP001370758"/>
    </source>
</evidence>
<dbReference type="Proteomes" id="UP001370758">
    <property type="component" value="Unassembled WGS sequence"/>
</dbReference>
<sequence length="96" mass="11127">MVSLNKILKKGVNPDFGYPTLKKSNKSKKKVVISETTEDIPEIEIIESDEEEQDEDEEQEENNKEDENMDDVKSTSIMTVRRTLNWIRANVLPCQQ</sequence>
<feature type="compositionally biased region" description="Acidic residues" evidence="1">
    <location>
        <begin position="36"/>
        <end position="60"/>
    </location>
</feature>
<evidence type="ECO:0000313" key="2">
    <source>
        <dbReference type="EMBL" id="KAK6495690.1"/>
    </source>
</evidence>
<feature type="compositionally biased region" description="Basic and acidic residues" evidence="1">
    <location>
        <begin position="61"/>
        <end position="73"/>
    </location>
</feature>
<comment type="caution">
    <text evidence="2">The sequence shown here is derived from an EMBL/GenBank/DDBJ whole genome shotgun (WGS) entry which is preliminary data.</text>
</comment>
<name>A0AAV9VR71_9PEZI</name>
<organism evidence="2 3">
    <name type="scientific">Arthrobotrys musiformis</name>
    <dbReference type="NCBI Taxonomy" id="47236"/>
    <lineage>
        <taxon>Eukaryota</taxon>
        <taxon>Fungi</taxon>
        <taxon>Dikarya</taxon>
        <taxon>Ascomycota</taxon>
        <taxon>Pezizomycotina</taxon>
        <taxon>Orbiliomycetes</taxon>
        <taxon>Orbiliales</taxon>
        <taxon>Orbiliaceae</taxon>
        <taxon>Arthrobotrys</taxon>
    </lineage>
</organism>
<protein>
    <submittedName>
        <fullName evidence="2">Uncharacterized protein</fullName>
    </submittedName>
</protein>
<keyword evidence="3" id="KW-1185">Reference proteome</keyword>
<dbReference type="EMBL" id="JAVHJL010000012">
    <property type="protein sequence ID" value="KAK6495690.1"/>
    <property type="molecule type" value="Genomic_DNA"/>
</dbReference>
<reference evidence="2 3" key="1">
    <citation type="submission" date="2023-08" db="EMBL/GenBank/DDBJ databases">
        <authorList>
            <person name="Palmer J.M."/>
        </authorList>
    </citation>
    <scope>NUCLEOTIDE SEQUENCE [LARGE SCALE GENOMIC DNA]</scope>
    <source>
        <strain evidence="2 3">TWF481</strain>
    </source>
</reference>
<gene>
    <name evidence="2" type="ORF">TWF481_002738</name>
</gene>
<proteinExistence type="predicted"/>
<dbReference type="AlphaFoldDB" id="A0AAV9VR71"/>
<feature type="region of interest" description="Disordered" evidence="1">
    <location>
        <begin position="27"/>
        <end position="75"/>
    </location>
</feature>